<dbReference type="AlphaFoldDB" id="A0A1R3WAD0"/>
<evidence type="ECO:0000256" key="1">
    <source>
        <dbReference type="ARBA" id="ARBA00022649"/>
    </source>
</evidence>
<dbReference type="Pfam" id="PF05016">
    <property type="entry name" value="ParE_toxin"/>
    <property type="match status" value="1"/>
</dbReference>
<keyword evidence="1" id="KW-1277">Toxin-antitoxin system</keyword>
<dbReference type="SUPFAM" id="SSF143011">
    <property type="entry name" value="RelE-like"/>
    <property type="match status" value="1"/>
</dbReference>
<dbReference type="InterPro" id="IPR035093">
    <property type="entry name" value="RelE/ParE_toxin_dom_sf"/>
</dbReference>
<keyword evidence="3" id="KW-1185">Reference proteome</keyword>
<gene>
    <name evidence="2" type="ORF">SAMN05421849_0205</name>
</gene>
<dbReference type="EMBL" id="FTPS01000001">
    <property type="protein sequence ID" value="SIT74729.1"/>
    <property type="molecule type" value="Genomic_DNA"/>
</dbReference>
<dbReference type="Gene3D" id="3.30.2310.20">
    <property type="entry name" value="RelE-like"/>
    <property type="match status" value="1"/>
</dbReference>
<organism evidence="2 3">
    <name type="scientific">Pontibaca methylaminivorans</name>
    <dbReference type="NCBI Taxonomy" id="515897"/>
    <lineage>
        <taxon>Bacteria</taxon>
        <taxon>Pseudomonadati</taxon>
        <taxon>Pseudomonadota</taxon>
        <taxon>Alphaproteobacteria</taxon>
        <taxon>Rhodobacterales</taxon>
        <taxon>Roseobacteraceae</taxon>
        <taxon>Pontibaca</taxon>
    </lineage>
</organism>
<proteinExistence type="predicted"/>
<dbReference type="STRING" id="515897.SAMN05421849_0205"/>
<accession>A0A1R3WAD0</accession>
<dbReference type="Proteomes" id="UP000192455">
    <property type="component" value="Unassembled WGS sequence"/>
</dbReference>
<evidence type="ECO:0000313" key="2">
    <source>
        <dbReference type="EMBL" id="SIT74729.1"/>
    </source>
</evidence>
<dbReference type="RefSeq" id="WP_076646473.1">
    <property type="nucleotide sequence ID" value="NZ_FTPS01000001.1"/>
</dbReference>
<protein>
    <submittedName>
        <fullName evidence="2">mRNA interferase RelE/StbE</fullName>
    </submittedName>
</protein>
<dbReference type="OrthoDB" id="428094at2"/>
<evidence type="ECO:0000313" key="3">
    <source>
        <dbReference type="Proteomes" id="UP000192455"/>
    </source>
</evidence>
<reference evidence="2 3" key="1">
    <citation type="submission" date="2017-01" db="EMBL/GenBank/DDBJ databases">
        <authorList>
            <person name="Mah S.A."/>
            <person name="Swanson W.J."/>
            <person name="Moy G.W."/>
            <person name="Vacquier V.D."/>
        </authorList>
    </citation>
    <scope>NUCLEOTIDE SEQUENCE [LARGE SCALE GENOMIC DNA]</scope>
    <source>
        <strain evidence="2 3">DSM 21219</strain>
    </source>
</reference>
<dbReference type="InterPro" id="IPR007712">
    <property type="entry name" value="RelE/ParE_toxin"/>
</dbReference>
<name>A0A1R3WAD0_9RHOB</name>
<sequence length="83" mass="9375">MKQVIYKPAALKVLRRMPRNEAERIRAKVRQYADDPASQANNVKGLKGREGIRLRVGDWRVIMDDAGDVLDVLKIGPRGGVYD</sequence>